<gene>
    <name evidence="1" type="ORF">DPMN_154998</name>
</gene>
<accession>A0A9D4J7H6</accession>
<feature type="non-terminal residue" evidence="1">
    <location>
        <position position="1"/>
    </location>
</feature>
<evidence type="ECO:0000313" key="2">
    <source>
        <dbReference type="Proteomes" id="UP000828390"/>
    </source>
</evidence>
<organism evidence="1 2">
    <name type="scientific">Dreissena polymorpha</name>
    <name type="common">Zebra mussel</name>
    <name type="synonym">Mytilus polymorpha</name>
    <dbReference type="NCBI Taxonomy" id="45954"/>
    <lineage>
        <taxon>Eukaryota</taxon>
        <taxon>Metazoa</taxon>
        <taxon>Spiralia</taxon>
        <taxon>Lophotrochozoa</taxon>
        <taxon>Mollusca</taxon>
        <taxon>Bivalvia</taxon>
        <taxon>Autobranchia</taxon>
        <taxon>Heteroconchia</taxon>
        <taxon>Euheterodonta</taxon>
        <taxon>Imparidentia</taxon>
        <taxon>Neoheterodontei</taxon>
        <taxon>Myida</taxon>
        <taxon>Dreissenoidea</taxon>
        <taxon>Dreissenidae</taxon>
        <taxon>Dreissena</taxon>
    </lineage>
</organism>
<dbReference type="AlphaFoldDB" id="A0A9D4J7H6"/>
<comment type="caution">
    <text evidence="1">The sequence shown here is derived from an EMBL/GenBank/DDBJ whole genome shotgun (WGS) entry which is preliminary data.</text>
</comment>
<name>A0A9D4J7H6_DREPO</name>
<sequence length="58" mass="6639">MKLKRLREIEIEVSANPQTASKCVSLEDMKSPLKDGLKAGDDVEFEEKKRSQYNAVRQ</sequence>
<dbReference type="EMBL" id="JAIWYP010000007">
    <property type="protein sequence ID" value="KAH3801350.1"/>
    <property type="molecule type" value="Genomic_DNA"/>
</dbReference>
<protein>
    <submittedName>
        <fullName evidence="1">Uncharacterized protein</fullName>
    </submittedName>
</protein>
<reference evidence="1" key="1">
    <citation type="journal article" date="2019" name="bioRxiv">
        <title>The Genome of the Zebra Mussel, Dreissena polymorpha: A Resource for Invasive Species Research.</title>
        <authorList>
            <person name="McCartney M.A."/>
            <person name="Auch B."/>
            <person name="Kono T."/>
            <person name="Mallez S."/>
            <person name="Zhang Y."/>
            <person name="Obille A."/>
            <person name="Becker A."/>
            <person name="Abrahante J.E."/>
            <person name="Garbe J."/>
            <person name="Badalamenti J.P."/>
            <person name="Herman A."/>
            <person name="Mangelson H."/>
            <person name="Liachko I."/>
            <person name="Sullivan S."/>
            <person name="Sone E.D."/>
            <person name="Koren S."/>
            <person name="Silverstein K.A.T."/>
            <person name="Beckman K.B."/>
            <person name="Gohl D.M."/>
        </authorList>
    </citation>
    <scope>NUCLEOTIDE SEQUENCE</scope>
    <source>
        <strain evidence="1">Duluth1</strain>
        <tissue evidence="1">Whole animal</tissue>
    </source>
</reference>
<evidence type="ECO:0000313" key="1">
    <source>
        <dbReference type="EMBL" id="KAH3801350.1"/>
    </source>
</evidence>
<dbReference type="Proteomes" id="UP000828390">
    <property type="component" value="Unassembled WGS sequence"/>
</dbReference>
<keyword evidence="2" id="KW-1185">Reference proteome</keyword>
<reference evidence="1" key="2">
    <citation type="submission" date="2020-11" db="EMBL/GenBank/DDBJ databases">
        <authorList>
            <person name="McCartney M.A."/>
            <person name="Auch B."/>
            <person name="Kono T."/>
            <person name="Mallez S."/>
            <person name="Becker A."/>
            <person name="Gohl D.M."/>
            <person name="Silverstein K.A.T."/>
            <person name="Koren S."/>
            <person name="Bechman K.B."/>
            <person name="Herman A."/>
            <person name="Abrahante J.E."/>
            <person name="Garbe J."/>
        </authorList>
    </citation>
    <scope>NUCLEOTIDE SEQUENCE</scope>
    <source>
        <strain evidence="1">Duluth1</strain>
        <tissue evidence="1">Whole animal</tissue>
    </source>
</reference>
<proteinExistence type="predicted"/>